<organism evidence="3 4">
    <name type="scientific">Candidatus Marsarchaeota G2 archaeon OSP_D</name>
    <dbReference type="NCBI Taxonomy" id="1978157"/>
    <lineage>
        <taxon>Archaea</taxon>
        <taxon>Candidatus Marsarchaeota</taxon>
        <taxon>Candidatus Marsarchaeota group 2</taxon>
    </lineage>
</organism>
<dbReference type="Proteomes" id="UP000240322">
    <property type="component" value="Unassembled WGS sequence"/>
</dbReference>
<feature type="transmembrane region" description="Helical" evidence="1">
    <location>
        <begin position="62"/>
        <end position="81"/>
    </location>
</feature>
<keyword evidence="1" id="KW-0812">Transmembrane</keyword>
<dbReference type="Pfam" id="PF00892">
    <property type="entry name" value="EamA"/>
    <property type="match status" value="2"/>
</dbReference>
<feature type="transmembrane region" description="Helical" evidence="1">
    <location>
        <begin position="87"/>
        <end position="107"/>
    </location>
</feature>
<feature type="transmembrane region" description="Helical" evidence="1">
    <location>
        <begin position="35"/>
        <end position="55"/>
    </location>
</feature>
<sequence>MSNRGGLANLLASSFLWGSVSVVTQLFYFAGATSFSLVFFRSVLSILILLPFVRIRPLIRRNYIILGAIVALFYEVFIYSVKIAGSALSAVMLYTSILWVPFFSRIFIGEKFSLAKGISSVLVLVGLYSIYRGTPSLNQVMLGFFAGMFYGLLISYSKLLQNKGGRELELIASQSLWSLPFVTPLLLFSGINLDSLAGGGYLAVFATVLPYFFFYRGLLESDSFYATLVTATEPVFALILAFIVLHIILDYTQLLGALFILGGIAVSGVKTKR</sequence>
<dbReference type="GO" id="GO:0016020">
    <property type="term" value="C:membrane"/>
    <property type="evidence" value="ECO:0007669"/>
    <property type="project" value="InterPro"/>
</dbReference>
<accession>A0A2R6AXP4</accession>
<evidence type="ECO:0000259" key="2">
    <source>
        <dbReference type="Pfam" id="PF00892"/>
    </source>
</evidence>
<feature type="transmembrane region" description="Helical" evidence="1">
    <location>
        <begin position="114"/>
        <end position="131"/>
    </location>
</feature>
<feature type="transmembrane region" description="Helical" evidence="1">
    <location>
        <begin position="251"/>
        <end position="269"/>
    </location>
</feature>
<dbReference type="EMBL" id="NEXE01000033">
    <property type="protein sequence ID" value="PSN91159.1"/>
    <property type="molecule type" value="Genomic_DNA"/>
</dbReference>
<proteinExistence type="predicted"/>
<dbReference type="PANTHER" id="PTHR22911">
    <property type="entry name" value="ACYL-MALONYL CONDENSING ENZYME-RELATED"/>
    <property type="match status" value="1"/>
</dbReference>
<dbReference type="InterPro" id="IPR000620">
    <property type="entry name" value="EamA_dom"/>
</dbReference>
<evidence type="ECO:0000313" key="3">
    <source>
        <dbReference type="EMBL" id="PSN91159.1"/>
    </source>
</evidence>
<feature type="domain" description="EamA" evidence="2">
    <location>
        <begin position="140"/>
        <end position="267"/>
    </location>
</feature>
<keyword evidence="1" id="KW-1133">Transmembrane helix</keyword>
<feature type="transmembrane region" description="Helical" evidence="1">
    <location>
        <begin position="225"/>
        <end position="245"/>
    </location>
</feature>
<feature type="transmembrane region" description="Helical" evidence="1">
    <location>
        <begin position="137"/>
        <end position="156"/>
    </location>
</feature>
<evidence type="ECO:0000313" key="4">
    <source>
        <dbReference type="Proteomes" id="UP000240322"/>
    </source>
</evidence>
<feature type="transmembrane region" description="Helical" evidence="1">
    <location>
        <begin position="7"/>
        <end position="29"/>
    </location>
</feature>
<dbReference type="SUPFAM" id="SSF103481">
    <property type="entry name" value="Multidrug resistance efflux transporter EmrE"/>
    <property type="match status" value="2"/>
</dbReference>
<evidence type="ECO:0000256" key="1">
    <source>
        <dbReference type="SAM" id="Phobius"/>
    </source>
</evidence>
<dbReference type="AlphaFoldDB" id="A0A2R6AXP4"/>
<reference evidence="3 4" key="1">
    <citation type="submission" date="2017-04" db="EMBL/GenBank/DDBJ databases">
        <title>Novel microbial lineages endemic to geothermal iron-oxide mats fill important gaps in the evolutionary history of Archaea.</title>
        <authorList>
            <person name="Jay Z.J."/>
            <person name="Beam J.P."/>
            <person name="Dlakic M."/>
            <person name="Rusch D.B."/>
            <person name="Kozubal M.A."/>
            <person name="Inskeep W.P."/>
        </authorList>
    </citation>
    <scope>NUCLEOTIDE SEQUENCE [LARGE SCALE GENOMIC DNA]</scope>
    <source>
        <strain evidence="3">OSP_D</strain>
    </source>
</reference>
<protein>
    <recommendedName>
        <fullName evidence="2">EamA domain-containing protein</fullName>
    </recommendedName>
</protein>
<dbReference type="PANTHER" id="PTHR22911:SF79">
    <property type="entry name" value="MOBA-LIKE NTP TRANSFERASE DOMAIN-CONTAINING PROTEIN"/>
    <property type="match status" value="1"/>
</dbReference>
<feature type="transmembrane region" description="Helical" evidence="1">
    <location>
        <begin position="195"/>
        <end position="213"/>
    </location>
</feature>
<feature type="transmembrane region" description="Helical" evidence="1">
    <location>
        <begin position="168"/>
        <end position="189"/>
    </location>
</feature>
<feature type="domain" description="EamA" evidence="2">
    <location>
        <begin position="6"/>
        <end position="131"/>
    </location>
</feature>
<name>A0A2R6AXP4_9ARCH</name>
<keyword evidence="1" id="KW-0472">Membrane</keyword>
<comment type="caution">
    <text evidence="3">The sequence shown here is derived from an EMBL/GenBank/DDBJ whole genome shotgun (WGS) entry which is preliminary data.</text>
</comment>
<gene>
    <name evidence="3" type="ORF">B9Q03_04925</name>
</gene>
<dbReference type="InterPro" id="IPR037185">
    <property type="entry name" value="EmrE-like"/>
</dbReference>